<comment type="caution">
    <text evidence="3">The sequence shown here is derived from an EMBL/GenBank/DDBJ whole genome shotgun (WGS) entry which is preliminary data.</text>
</comment>
<dbReference type="GO" id="GO:0046872">
    <property type="term" value="F:metal ion binding"/>
    <property type="evidence" value="ECO:0007669"/>
    <property type="project" value="InterPro"/>
</dbReference>
<dbReference type="GO" id="GO:0005524">
    <property type="term" value="F:ATP binding"/>
    <property type="evidence" value="ECO:0007669"/>
    <property type="project" value="UniProtKB-UniRule"/>
</dbReference>
<dbReference type="PANTHER" id="PTHR39217">
    <property type="match status" value="1"/>
</dbReference>
<dbReference type="PANTHER" id="PTHR39217:SF1">
    <property type="entry name" value="GLUTATHIONE SYNTHETASE"/>
    <property type="match status" value="1"/>
</dbReference>
<evidence type="ECO:0000256" key="1">
    <source>
        <dbReference type="PROSITE-ProRule" id="PRU00409"/>
    </source>
</evidence>
<keyword evidence="1" id="KW-0067">ATP-binding</keyword>
<feature type="domain" description="ATP-grasp" evidence="2">
    <location>
        <begin position="96"/>
        <end position="285"/>
    </location>
</feature>
<dbReference type="PROSITE" id="PS50975">
    <property type="entry name" value="ATP_GRASP"/>
    <property type="match status" value="1"/>
</dbReference>
<dbReference type="AlphaFoldDB" id="A0A1F5YMT9"/>
<dbReference type="EMBL" id="MFJD01000015">
    <property type="protein sequence ID" value="OGG01501.1"/>
    <property type="molecule type" value="Genomic_DNA"/>
</dbReference>
<evidence type="ECO:0000259" key="2">
    <source>
        <dbReference type="PROSITE" id="PS50975"/>
    </source>
</evidence>
<dbReference type="InterPro" id="IPR004218">
    <property type="entry name" value="GSHS_ATP-bd"/>
</dbReference>
<dbReference type="SUPFAM" id="SSF56059">
    <property type="entry name" value="Glutathione synthetase ATP-binding domain-like"/>
    <property type="match status" value="1"/>
</dbReference>
<organism evidence="3 4">
    <name type="scientific">Candidatus Gottesmanbacteria bacterium RBG_16_52_11</name>
    <dbReference type="NCBI Taxonomy" id="1798374"/>
    <lineage>
        <taxon>Bacteria</taxon>
        <taxon>Candidatus Gottesmaniibacteriota</taxon>
    </lineage>
</organism>
<dbReference type="InterPro" id="IPR011761">
    <property type="entry name" value="ATP-grasp"/>
</dbReference>
<evidence type="ECO:0000313" key="4">
    <source>
        <dbReference type="Proteomes" id="UP000178448"/>
    </source>
</evidence>
<dbReference type="Proteomes" id="UP000178448">
    <property type="component" value="Unassembled WGS sequence"/>
</dbReference>
<dbReference type="Pfam" id="PF02955">
    <property type="entry name" value="GSH-S_ATP"/>
    <property type="match status" value="1"/>
</dbReference>
<accession>A0A1F5YMT9</accession>
<proteinExistence type="predicted"/>
<gene>
    <name evidence="3" type="ORF">A2Z33_00465</name>
</gene>
<dbReference type="InterPro" id="IPR053191">
    <property type="entry name" value="DcsG_Biosynth_Enzyme"/>
</dbReference>
<reference evidence="3 4" key="1">
    <citation type="journal article" date="2016" name="Nat. Commun.">
        <title>Thousands of microbial genomes shed light on interconnected biogeochemical processes in an aquifer system.</title>
        <authorList>
            <person name="Anantharaman K."/>
            <person name="Brown C.T."/>
            <person name="Hug L.A."/>
            <person name="Sharon I."/>
            <person name="Castelle C.J."/>
            <person name="Probst A.J."/>
            <person name="Thomas B.C."/>
            <person name="Singh A."/>
            <person name="Wilkins M.J."/>
            <person name="Karaoz U."/>
            <person name="Brodie E.L."/>
            <person name="Williams K.H."/>
            <person name="Hubbard S.S."/>
            <person name="Banfield J.F."/>
        </authorList>
    </citation>
    <scope>NUCLEOTIDE SEQUENCE [LARGE SCALE GENOMIC DNA]</scope>
</reference>
<protein>
    <recommendedName>
        <fullName evidence="2">ATP-grasp domain-containing protein</fullName>
    </recommendedName>
</protein>
<evidence type="ECO:0000313" key="3">
    <source>
        <dbReference type="EMBL" id="OGG01501.1"/>
    </source>
</evidence>
<sequence length="287" mass="31930">MKKAVFLTCGKYPDISDSDRLTVPYLTSLGISVTAVPWTRRGVDWGQYDAVVMRSGWDYYRHYGRFLEFLGDLESAGTALWNPPGLMRWNSHKSYKLDLAGRGIAVTPMVLWQRGRTDVTQDINRLPSDRVVVKPAVGLSAFGVSRHDKSDVTGIGKAVRRIHRQSDAVVESYLPDVETAGESSFVFIGGEFTHHVRKIPKAGDFRAQPYLGSREFPEEADPDYIRQARTIIRSLPVTLYARVDGIVTGGRLLLVELELIEPHLFFDLYPDSAGKFAGALAGLIKSG</sequence>
<dbReference type="STRING" id="1798374.A2Z33_00465"/>
<keyword evidence="1" id="KW-0547">Nucleotide-binding</keyword>
<name>A0A1F5YMT9_9BACT</name>
<dbReference type="GO" id="GO:0004363">
    <property type="term" value="F:glutathione synthase activity"/>
    <property type="evidence" value="ECO:0007669"/>
    <property type="project" value="InterPro"/>
</dbReference>
<dbReference type="Gene3D" id="3.30.470.20">
    <property type="entry name" value="ATP-grasp fold, B domain"/>
    <property type="match status" value="1"/>
</dbReference>